<evidence type="ECO:0000256" key="5">
    <source>
        <dbReference type="ARBA" id="ARBA00023136"/>
    </source>
</evidence>
<feature type="compositionally biased region" description="Low complexity" evidence="8">
    <location>
        <begin position="139"/>
        <end position="159"/>
    </location>
</feature>
<dbReference type="InterPro" id="IPR001565">
    <property type="entry name" value="Synaptotagmin"/>
</dbReference>
<dbReference type="InterPro" id="IPR047897">
    <property type="entry name" value="Synaptotagmin-15/17_C2A"/>
</dbReference>
<evidence type="ECO:0000256" key="2">
    <source>
        <dbReference type="ARBA" id="ARBA00006996"/>
    </source>
</evidence>
<dbReference type="EMBL" id="GG666492">
    <property type="protein sequence ID" value="EEN63094.1"/>
    <property type="molecule type" value="Genomic_DNA"/>
</dbReference>
<evidence type="ECO:0000256" key="8">
    <source>
        <dbReference type="SAM" id="MobiDB-lite"/>
    </source>
</evidence>
<dbReference type="SUPFAM" id="SSF49562">
    <property type="entry name" value="C2 domain (Calcium/lipid-binding domain, CaLB)"/>
    <property type="match status" value="2"/>
</dbReference>
<dbReference type="FunFam" id="2.60.40.150:FF:000053">
    <property type="entry name" value="synaptotagmin-17 isoform X1"/>
    <property type="match status" value="1"/>
</dbReference>
<feature type="domain" description="C2" evidence="9">
    <location>
        <begin position="381"/>
        <end position="515"/>
    </location>
</feature>
<dbReference type="PANTHER" id="PTHR10024:SF348">
    <property type="entry name" value="SYNAPTOTAGMIN-17"/>
    <property type="match status" value="1"/>
</dbReference>
<feature type="domain" description="C2" evidence="9">
    <location>
        <begin position="244"/>
        <end position="370"/>
    </location>
</feature>
<dbReference type="Pfam" id="PF00168">
    <property type="entry name" value="C2"/>
    <property type="match status" value="2"/>
</dbReference>
<evidence type="ECO:0000256" key="4">
    <source>
        <dbReference type="ARBA" id="ARBA00022782"/>
    </source>
</evidence>
<keyword evidence="3" id="KW-0677">Repeat</keyword>
<dbReference type="PRINTS" id="PR00399">
    <property type="entry name" value="SYNAPTOTAGMN"/>
</dbReference>
<dbReference type="PROSITE" id="PS50004">
    <property type="entry name" value="C2"/>
    <property type="match status" value="2"/>
</dbReference>
<evidence type="ECO:0000256" key="6">
    <source>
        <dbReference type="ARBA" id="ARBA00023816"/>
    </source>
</evidence>
<protein>
    <recommendedName>
        <fullName evidence="6">Synaptotagmin-17</fullName>
    </recommendedName>
    <alternativeName>
        <fullName evidence="7">Synaptotagmin XVII</fullName>
    </alternativeName>
</protein>
<evidence type="ECO:0000259" key="9">
    <source>
        <dbReference type="PROSITE" id="PS50004"/>
    </source>
</evidence>
<organism>
    <name type="scientific">Branchiostoma floridae</name>
    <name type="common">Florida lancelet</name>
    <name type="synonym">Amphioxus</name>
    <dbReference type="NCBI Taxonomy" id="7739"/>
    <lineage>
        <taxon>Eukaryota</taxon>
        <taxon>Metazoa</taxon>
        <taxon>Chordata</taxon>
        <taxon>Cephalochordata</taxon>
        <taxon>Leptocardii</taxon>
        <taxon>Amphioxiformes</taxon>
        <taxon>Branchiostomatidae</taxon>
        <taxon>Branchiostoma</taxon>
    </lineage>
</organism>
<keyword evidence="5" id="KW-0472">Membrane</keyword>
<evidence type="ECO:0000256" key="7">
    <source>
        <dbReference type="ARBA" id="ARBA00031667"/>
    </source>
</evidence>
<dbReference type="InterPro" id="IPR000008">
    <property type="entry name" value="C2_dom"/>
</dbReference>
<name>C3Y938_BRAFL</name>
<dbReference type="eggNOG" id="KOG1028">
    <property type="taxonomic scope" value="Eukaryota"/>
</dbReference>
<dbReference type="InterPro" id="IPR035892">
    <property type="entry name" value="C2_domain_sf"/>
</dbReference>
<dbReference type="Gene3D" id="2.60.40.150">
    <property type="entry name" value="C2 domain"/>
    <property type="match status" value="2"/>
</dbReference>
<dbReference type="PANTHER" id="PTHR10024">
    <property type="entry name" value="SYNAPTOTAGMIN"/>
    <property type="match status" value="1"/>
</dbReference>
<dbReference type="FunCoup" id="C3Y938">
    <property type="interactions" value="49"/>
</dbReference>
<feature type="region of interest" description="Disordered" evidence="8">
    <location>
        <begin position="55"/>
        <end position="80"/>
    </location>
</feature>
<dbReference type="CDD" id="cd08390">
    <property type="entry name" value="C2A_Synaptotagmin-15-17"/>
    <property type="match status" value="1"/>
</dbReference>
<keyword evidence="4" id="KW-0221">Differentiation</keyword>
<accession>C3Y938</accession>
<dbReference type="GO" id="GO:0016020">
    <property type="term" value="C:membrane"/>
    <property type="evidence" value="ECO:0007669"/>
    <property type="project" value="UniProtKB-SubCell"/>
</dbReference>
<dbReference type="AlphaFoldDB" id="C3Y938"/>
<dbReference type="GO" id="GO:0030154">
    <property type="term" value="P:cell differentiation"/>
    <property type="evidence" value="ECO:0007669"/>
    <property type="project" value="UniProtKB-KW"/>
</dbReference>
<evidence type="ECO:0000256" key="3">
    <source>
        <dbReference type="ARBA" id="ARBA00022737"/>
    </source>
</evidence>
<dbReference type="InParanoid" id="C3Y938"/>
<gene>
    <name evidence="10" type="ORF">BRAFLDRAFT_68125</name>
</gene>
<comment type="similarity">
    <text evidence="2">Belongs to the synaptotagmin family.</text>
</comment>
<evidence type="ECO:0000313" key="10">
    <source>
        <dbReference type="EMBL" id="EEN63094.1"/>
    </source>
</evidence>
<evidence type="ECO:0000256" key="1">
    <source>
        <dbReference type="ARBA" id="ARBA00004170"/>
    </source>
</evidence>
<feature type="region of interest" description="Disordered" evidence="8">
    <location>
        <begin position="139"/>
        <end position="178"/>
    </location>
</feature>
<proteinExistence type="inferred from homology"/>
<reference evidence="10" key="1">
    <citation type="journal article" date="2008" name="Nature">
        <title>The amphioxus genome and the evolution of the chordate karyotype.</title>
        <authorList>
            <consortium name="US DOE Joint Genome Institute (JGI-PGF)"/>
            <person name="Putnam N.H."/>
            <person name="Butts T."/>
            <person name="Ferrier D.E.K."/>
            <person name="Furlong R.F."/>
            <person name="Hellsten U."/>
            <person name="Kawashima T."/>
            <person name="Robinson-Rechavi M."/>
            <person name="Shoguchi E."/>
            <person name="Terry A."/>
            <person name="Yu J.-K."/>
            <person name="Benito-Gutierrez E.L."/>
            <person name="Dubchak I."/>
            <person name="Garcia-Fernandez J."/>
            <person name="Gibson-Brown J.J."/>
            <person name="Grigoriev I.V."/>
            <person name="Horton A.C."/>
            <person name="de Jong P.J."/>
            <person name="Jurka J."/>
            <person name="Kapitonov V.V."/>
            <person name="Kohara Y."/>
            <person name="Kuroki Y."/>
            <person name="Lindquist E."/>
            <person name="Lucas S."/>
            <person name="Osoegawa K."/>
            <person name="Pennacchio L.A."/>
            <person name="Salamov A.A."/>
            <person name="Satou Y."/>
            <person name="Sauka-Spengler T."/>
            <person name="Schmutz J."/>
            <person name="Shin-I T."/>
            <person name="Toyoda A."/>
            <person name="Bronner-Fraser M."/>
            <person name="Fujiyama A."/>
            <person name="Holland L.Z."/>
            <person name="Holland P.W.H."/>
            <person name="Satoh N."/>
            <person name="Rokhsar D.S."/>
        </authorList>
    </citation>
    <scope>NUCLEOTIDE SEQUENCE [LARGE SCALE GENOMIC DNA]</scope>
    <source>
        <strain evidence="10">S238N-H82</strain>
        <tissue evidence="10">Testes</tissue>
    </source>
</reference>
<comment type="subcellular location">
    <subcellularLocation>
        <location evidence="1">Membrane</location>
        <topology evidence="1">Peripheral membrane protein</topology>
    </subcellularLocation>
</comment>
<dbReference type="STRING" id="7739.C3Y938"/>
<dbReference type="SMART" id="SM00239">
    <property type="entry name" value="C2"/>
    <property type="match status" value="2"/>
</dbReference>
<dbReference type="FunFam" id="2.60.40.150:FF:000064">
    <property type="entry name" value="synaptotagmin-17 isoform X1"/>
    <property type="match status" value="1"/>
</dbReference>
<sequence>MERPACVGETSVRQDGAGGRLATGKMRRSLKEKVIFCNSAAQCVGGHTRREARIALDHPRDTPATPSGEDYTQPRQQPPPTLGVALVNELASGLFQWLLDLFCCRSYCCDCCLEKNEDVFPQRRYKYTYVYAGRHRTYSETSSRASSTSESRRSSASSTLSNNIAGSSVDRRGNSSSAPVIDMRPIEFWPAGATNKESVQPRSRANRLMGTSGVDVRKFQPRLYEVDENEDDDMTDEEKVAKYKLGQLYFNFHYNLIHSVFIVTVREARNLPFPMIGDETRQDFAHSNPYVKVCLLPDQKSAKQTSVKPKTQNPEFNETFKFEIPFLEVQRRMLLLSLQDYDKFSRHCVIGQVILPLENYDLLKVSNVWKPLQPSAQLSPDRGDVLLSINYLPSAGRLNVDVIKANQLLQTDIIGGCDPFVKVQMVVGTRLVKSKKTSCKKNTIDPVFNESVSFNVTPDVLDDVSLVVTVWDYNCKSRDDFVGRFVLGRHPTGAQETAHWERLQASHRSPVAQWHTLKSRSDCDQCSLASVAASTRG</sequence>
<feature type="region of interest" description="Disordered" evidence="8">
    <location>
        <begin position="1"/>
        <end position="20"/>
    </location>
</feature>